<evidence type="ECO:0000313" key="2">
    <source>
        <dbReference type="EMBL" id="MFG6465306.1"/>
    </source>
</evidence>
<evidence type="ECO:0000313" key="3">
    <source>
        <dbReference type="Proteomes" id="UP001606303"/>
    </source>
</evidence>
<dbReference type="Proteomes" id="UP001606303">
    <property type="component" value="Unassembled WGS sequence"/>
</dbReference>
<dbReference type="EMBL" id="JBIGIB010000001">
    <property type="protein sequence ID" value="MFG6465306.1"/>
    <property type="molecule type" value="Genomic_DNA"/>
</dbReference>
<keyword evidence="1" id="KW-0812">Transmembrane</keyword>
<evidence type="ECO:0000256" key="1">
    <source>
        <dbReference type="SAM" id="Phobius"/>
    </source>
</evidence>
<feature type="transmembrane region" description="Helical" evidence="1">
    <location>
        <begin position="44"/>
        <end position="64"/>
    </location>
</feature>
<feature type="transmembrane region" description="Helical" evidence="1">
    <location>
        <begin position="133"/>
        <end position="154"/>
    </location>
</feature>
<protein>
    <recommendedName>
        <fullName evidence="4">HXXEE domain-containing protein</fullName>
    </recommendedName>
</protein>
<evidence type="ECO:0008006" key="4">
    <source>
        <dbReference type="Google" id="ProtNLM"/>
    </source>
</evidence>
<reference evidence="2 3" key="1">
    <citation type="submission" date="2024-08" db="EMBL/GenBank/DDBJ databases">
        <authorList>
            <person name="Lu H."/>
        </authorList>
    </citation>
    <scope>NUCLEOTIDE SEQUENCE [LARGE SCALE GENOMIC DNA]</scope>
    <source>
        <strain evidence="2 3">BYS87W</strain>
    </source>
</reference>
<comment type="caution">
    <text evidence="2">The sequence shown here is derived from an EMBL/GenBank/DDBJ whole genome shotgun (WGS) entry which is preliminary data.</text>
</comment>
<accession>A0ABW7GTL4</accession>
<gene>
    <name evidence="2" type="ORF">ACG01O_01655</name>
</gene>
<keyword evidence="1" id="KW-1133">Transmembrane helix</keyword>
<feature type="transmembrane region" description="Helical" evidence="1">
    <location>
        <begin position="76"/>
        <end position="98"/>
    </location>
</feature>
<keyword evidence="1" id="KW-0472">Membrane</keyword>
<organism evidence="2 3">
    <name type="scientific">Pelomonas baiyunensis</name>
    <dbReference type="NCBI Taxonomy" id="3299026"/>
    <lineage>
        <taxon>Bacteria</taxon>
        <taxon>Pseudomonadati</taxon>
        <taxon>Pseudomonadota</taxon>
        <taxon>Betaproteobacteria</taxon>
        <taxon>Burkholderiales</taxon>
        <taxon>Sphaerotilaceae</taxon>
        <taxon>Roseateles</taxon>
    </lineage>
</organism>
<dbReference type="RefSeq" id="WP_394380583.1">
    <property type="nucleotide sequence ID" value="NZ_JBIGIB010000001.1"/>
</dbReference>
<keyword evidence="3" id="KW-1185">Reference proteome</keyword>
<name>A0ABW7GTL4_9BURK</name>
<proteinExistence type="predicted"/>
<sequence length="168" mass="18157">MSASLALRLRWFAFALGAEALHLAWEAMHGGIVTHHLMQRSDWPGLSNAWGLLVVPALAAWAAGRWDGAAAQRRQVAWGGVVALAWGLALSTAFAWPWPAATEVLFFGLLLAALAWPVHRAECLLGWVLGMSWTFGALLPTAIGAVLMLLSWSARGAAGRAYRWARPH</sequence>